<accession>A0A263BQG4</accession>
<evidence type="ECO:0000313" key="1">
    <source>
        <dbReference type="EMBL" id="OZM55954.1"/>
    </source>
</evidence>
<dbReference type="Proteomes" id="UP000217083">
    <property type="component" value="Unassembled WGS sequence"/>
</dbReference>
<dbReference type="EMBL" id="NPIA01000010">
    <property type="protein sequence ID" value="OZM55954.1"/>
    <property type="molecule type" value="Genomic_DNA"/>
</dbReference>
<sequence>MIGLLLTEQEGKEMEYLIKRELEELLLDLTDPRIDNDIKDAMEIRYQILFKMLARFGSQKDCAKYIRTKKKKRLTVKKQM</sequence>
<protein>
    <submittedName>
        <fullName evidence="1">Uncharacterized protein</fullName>
    </submittedName>
</protein>
<evidence type="ECO:0000313" key="2">
    <source>
        <dbReference type="Proteomes" id="UP000217083"/>
    </source>
</evidence>
<reference evidence="1 2" key="2">
    <citation type="submission" date="2017-09" db="EMBL/GenBank/DDBJ databases">
        <title>Bacillus patelloidae sp. nov., isolated from the intestinal tract of a marine limpet.</title>
        <authorList>
            <person name="Liu R."/>
            <person name="Dong C."/>
            <person name="Shao Z."/>
        </authorList>
    </citation>
    <scope>NUCLEOTIDE SEQUENCE [LARGE SCALE GENOMIC DNA]</scope>
    <source>
        <strain evidence="1 2">SA5d-4</strain>
    </source>
</reference>
<gene>
    <name evidence="1" type="ORF">CIB95_14930</name>
</gene>
<keyword evidence="2" id="KW-1185">Reference proteome</keyword>
<dbReference type="RefSeq" id="WP_094926475.1">
    <property type="nucleotide sequence ID" value="NZ_NPIA01000010.1"/>
</dbReference>
<proteinExistence type="predicted"/>
<organism evidence="1 2">
    <name type="scientific">Lottiidibacillus patelloidae</name>
    <dbReference type="NCBI Taxonomy" id="2670334"/>
    <lineage>
        <taxon>Bacteria</taxon>
        <taxon>Bacillati</taxon>
        <taxon>Bacillota</taxon>
        <taxon>Bacilli</taxon>
        <taxon>Bacillales</taxon>
        <taxon>Bacillaceae</taxon>
        <taxon>Lottiidibacillus</taxon>
    </lineage>
</organism>
<reference evidence="2" key="1">
    <citation type="submission" date="2017-08" db="EMBL/GenBank/DDBJ databases">
        <authorList>
            <person name="Huang Z."/>
        </authorList>
    </citation>
    <scope>NUCLEOTIDE SEQUENCE [LARGE SCALE GENOMIC DNA]</scope>
    <source>
        <strain evidence="2">SA5d-4</strain>
    </source>
</reference>
<name>A0A263BQG4_9BACI</name>
<dbReference type="AlphaFoldDB" id="A0A263BQG4"/>
<comment type="caution">
    <text evidence="1">The sequence shown here is derived from an EMBL/GenBank/DDBJ whole genome shotgun (WGS) entry which is preliminary data.</text>
</comment>